<dbReference type="GO" id="GO:0052855">
    <property type="term" value="F:ADP-dependent NAD(P)H-hydrate dehydratase activity"/>
    <property type="evidence" value="ECO:0007669"/>
    <property type="project" value="UniProtKB-UniRule"/>
</dbReference>
<feature type="binding site" evidence="17">
    <location>
        <position position="246"/>
    </location>
    <ligand>
        <name>(6S)-NADPHX</name>
        <dbReference type="ChEBI" id="CHEBI:64076"/>
    </ligand>
</feature>
<keyword evidence="22" id="KW-0418">Kinase</keyword>
<comment type="subunit">
    <text evidence="17">Homotetramer.</text>
</comment>
<dbReference type="HAMAP" id="MF_01965">
    <property type="entry name" value="NADHX_dehydratase"/>
    <property type="match status" value="1"/>
</dbReference>
<dbReference type="InterPro" id="IPR004443">
    <property type="entry name" value="YjeF_N_dom"/>
</dbReference>
<evidence type="ECO:0000256" key="6">
    <source>
        <dbReference type="ARBA" id="ARBA00022741"/>
    </source>
</evidence>
<reference evidence="22 23" key="1">
    <citation type="submission" date="2014-10" db="EMBL/GenBank/DDBJ databases">
        <title>Genome sequence of Novosphingobium malaysiense MUSC 273(T).</title>
        <authorList>
            <person name="Lee L.-H."/>
        </authorList>
    </citation>
    <scope>NUCLEOTIDE SEQUENCE [LARGE SCALE GENOMIC DNA]</scope>
    <source>
        <strain evidence="22 23">MUSC 273</strain>
    </source>
</reference>
<comment type="caution">
    <text evidence="22">The sequence shown here is derived from an EMBL/GenBank/DDBJ whole genome shotgun (WGS) entry which is preliminary data.</text>
</comment>
<dbReference type="AlphaFoldDB" id="A0A0B1ZME4"/>
<dbReference type="PANTHER" id="PTHR12592:SF0">
    <property type="entry name" value="ATP-DEPENDENT (S)-NAD(P)H-HYDRATE DEHYDRATASE"/>
    <property type="match status" value="1"/>
</dbReference>
<dbReference type="PROSITE" id="PS01050">
    <property type="entry name" value="YJEF_C_2"/>
    <property type="match status" value="1"/>
</dbReference>
<comment type="cofactor">
    <cofactor evidence="18 19">
        <name>K(+)</name>
        <dbReference type="ChEBI" id="CHEBI:29103"/>
    </cofactor>
    <text evidence="18 19">Binds 1 potassium ion per subunit.</text>
</comment>
<dbReference type="NCBIfam" id="TIGR00197">
    <property type="entry name" value="yjeF_nterm"/>
    <property type="match status" value="1"/>
</dbReference>
<evidence type="ECO:0000256" key="8">
    <source>
        <dbReference type="ARBA" id="ARBA00022857"/>
    </source>
</evidence>
<evidence type="ECO:0000256" key="4">
    <source>
        <dbReference type="ARBA" id="ARBA00009524"/>
    </source>
</evidence>
<feature type="binding site" evidence="18">
    <location>
        <begin position="125"/>
        <end position="131"/>
    </location>
    <ligand>
        <name>(6S)-NADPHX</name>
        <dbReference type="ChEBI" id="CHEBI:64076"/>
    </ligand>
</feature>
<dbReference type="GO" id="GO:0046872">
    <property type="term" value="F:metal ion binding"/>
    <property type="evidence" value="ECO:0007669"/>
    <property type="project" value="UniProtKB-UniRule"/>
</dbReference>
<evidence type="ECO:0000256" key="11">
    <source>
        <dbReference type="ARBA" id="ARBA00023235"/>
    </source>
</evidence>
<dbReference type="Gene3D" id="3.40.50.10260">
    <property type="entry name" value="YjeF N-terminal domain"/>
    <property type="match status" value="1"/>
</dbReference>
<dbReference type="NCBIfam" id="TIGR00196">
    <property type="entry name" value="yjeF_cterm"/>
    <property type="match status" value="1"/>
</dbReference>
<comment type="caution">
    <text evidence="18">Lacks conserved residue(s) required for the propagation of feature annotation.</text>
</comment>
<feature type="binding site" evidence="18">
    <location>
        <position position="121"/>
    </location>
    <ligand>
        <name>K(+)</name>
        <dbReference type="ChEBI" id="CHEBI:29103"/>
    </ligand>
</feature>
<evidence type="ECO:0000256" key="15">
    <source>
        <dbReference type="ARBA" id="ARBA00048238"/>
    </source>
</evidence>
<dbReference type="InterPro" id="IPR017953">
    <property type="entry name" value="Carbohydrate_kinase_pred_CS"/>
</dbReference>
<feature type="binding site" evidence="18">
    <location>
        <position position="65"/>
    </location>
    <ligand>
        <name>K(+)</name>
        <dbReference type="ChEBI" id="CHEBI:29103"/>
    </ligand>
</feature>
<comment type="function">
    <text evidence="14 19">Bifunctional enzyme that catalyzes the epimerization of the S- and R-forms of NAD(P)HX and the dehydration of the S-form of NAD(P)HX at the expense of ADP, which is converted to AMP. This allows the repair of both epimers of NAD(P)HX, a damaged form of NAD(P)H that is a result of enzymatic or heat-dependent hydration.</text>
</comment>
<comment type="similarity">
    <text evidence="3 19">In the N-terminal section; belongs to the NnrE/AIBP family.</text>
</comment>
<comment type="catalytic activity">
    <reaction evidence="16 17 19">
        <text>(6S)-NADPHX + ADP = AMP + phosphate + NADPH + H(+)</text>
        <dbReference type="Rhea" id="RHEA:32235"/>
        <dbReference type="ChEBI" id="CHEBI:15378"/>
        <dbReference type="ChEBI" id="CHEBI:43474"/>
        <dbReference type="ChEBI" id="CHEBI:57783"/>
        <dbReference type="ChEBI" id="CHEBI:64076"/>
        <dbReference type="ChEBI" id="CHEBI:456215"/>
        <dbReference type="ChEBI" id="CHEBI:456216"/>
        <dbReference type="EC" id="4.2.1.136"/>
    </reaction>
</comment>
<dbReference type="InterPro" id="IPR000631">
    <property type="entry name" value="CARKD"/>
</dbReference>
<keyword evidence="7 17" id="KW-0067">ATP-binding</keyword>
<comment type="catalytic activity">
    <reaction evidence="2 18 19">
        <text>(6R)-NADPHX = (6S)-NADPHX</text>
        <dbReference type="Rhea" id="RHEA:32227"/>
        <dbReference type="ChEBI" id="CHEBI:64076"/>
        <dbReference type="ChEBI" id="CHEBI:64077"/>
        <dbReference type="EC" id="5.1.99.6"/>
    </reaction>
</comment>
<dbReference type="PIRSF" id="PIRSF017184">
    <property type="entry name" value="Nnr"/>
    <property type="match status" value="1"/>
</dbReference>
<keyword evidence="9 18" id="KW-0630">Potassium</keyword>
<comment type="similarity">
    <text evidence="17">Belongs to the NnrD/CARKD family.</text>
</comment>
<keyword evidence="12 17" id="KW-0456">Lyase</keyword>
<dbReference type="Pfam" id="PF03853">
    <property type="entry name" value="YjeF_N"/>
    <property type="match status" value="1"/>
</dbReference>
<dbReference type="STRING" id="1348853.LK12_13125"/>
<evidence type="ECO:0000313" key="23">
    <source>
        <dbReference type="Proteomes" id="UP000031057"/>
    </source>
</evidence>
<comment type="catalytic activity">
    <reaction evidence="1 18 19">
        <text>(6R)-NADHX = (6S)-NADHX</text>
        <dbReference type="Rhea" id="RHEA:32215"/>
        <dbReference type="ChEBI" id="CHEBI:64074"/>
        <dbReference type="ChEBI" id="CHEBI:64075"/>
        <dbReference type="EC" id="5.1.99.6"/>
    </reaction>
</comment>
<comment type="function">
    <text evidence="17">Catalyzes the dehydration of the S-form of NAD(P)HX at the expense of ADP, which is converted to AMP. Together with NAD(P)HX epimerase, which catalyzes the epimerization of the S- and R-forms, the enzyme allows the repair of both epimers of NAD(P)HX, a damaged form of NAD(P)H that is a result of enzymatic or heat-dependent hydration.</text>
</comment>
<dbReference type="OrthoDB" id="9806925at2"/>
<name>A0A0B1ZME4_9SPHN</name>
<dbReference type="Pfam" id="PF01256">
    <property type="entry name" value="Carb_kinase"/>
    <property type="match status" value="1"/>
</dbReference>
<dbReference type="EC" id="4.2.1.136" evidence="19"/>
<feature type="binding site" evidence="18">
    <location>
        <position position="154"/>
    </location>
    <ligand>
        <name>(6S)-NADPHX</name>
        <dbReference type="ChEBI" id="CHEBI:64076"/>
    </ligand>
</feature>
<comment type="similarity">
    <text evidence="18">Belongs to the NnrE/AIBP family.</text>
</comment>
<comment type="similarity">
    <text evidence="4 19">In the C-terminal section; belongs to the NnrD/CARKD family.</text>
</comment>
<comment type="catalytic activity">
    <reaction evidence="15 17 19">
        <text>(6S)-NADHX + ADP = AMP + phosphate + NADH + H(+)</text>
        <dbReference type="Rhea" id="RHEA:32223"/>
        <dbReference type="ChEBI" id="CHEBI:15378"/>
        <dbReference type="ChEBI" id="CHEBI:43474"/>
        <dbReference type="ChEBI" id="CHEBI:57945"/>
        <dbReference type="ChEBI" id="CHEBI:64074"/>
        <dbReference type="ChEBI" id="CHEBI:456215"/>
        <dbReference type="ChEBI" id="CHEBI:456216"/>
        <dbReference type="EC" id="4.2.1.136"/>
    </reaction>
</comment>
<evidence type="ECO:0000256" key="19">
    <source>
        <dbReference type="PIRNR" id="PIRNR017184"/>
    </source>
</evidence>
<dbReference type="PROSITE" id="PS01049">
    <property type="entry name" value="YJEF_C_1"/>
    <property type="match status" value="1"/>
</dbReference>
<dbReference type="RefSeq" id="WP_039284435.1">
    <property type="nucleotide sequence ID" value="NZ_JTDI01000003.1"/>
</dbReference>
<feature type="binding site" evidence="17">
    <location>
        <position position="300"/>
    </location>
    <ligand>
        <name>(6S)-NADPHX</name>
        <dbReference type="ChEBI" id="CHEBI:64076"/>
    </ligand>
</feature>
<dbReference type="HAMAP" id="MF_01966">
    <property type="entry name" value="NADHX_epimerase"/>
    <property type="match status" value="1"/>
</dbReference>
<gene>
    <name evidence="18" type="primary">nnrE</name>
    <name evidence="17" type="synonym">nnrD</name>
    <name evidence="22" type="ORF">LK12_13125</name>
</gene>
<keyword evidence="10 17" id="KW-0520">NAD</keyword>
<feature type="binding site" evidence="17">
    <location>
        <position position="415"/>
    </location>
    <ligand>
        <name>(6S)-NADPHX</name>
        <dbReference type="ChEBI" id="CHEBI:64076"/>
    </ligand>
</feature>
<evidence type="ECO:0000256" key="5">
    <source>
        <dbReference type="ARBA" id="ARBA00022723"/>
    </source>
</evidence>
<feature type="domain" description="YjeF C-terminal" evidence="20">
    <location>
        <begin position="213"/>
        <end position="469"/>
    </location>
</feature>
<evidence type="ECO:0000256" key="16">
    <source>
        <dbReference type="ARBA" id="ARBA00049209"/>
    </source>
</evidence>
<dbReference type="Proteomes" id="UP000031057">
    <property type="component" value="Unassembled WGS sequence"/>
</dbReference>
<dbReference type="GO" id="GO:0016301">
    <property type="term" value="F:kinase activity"/>
    <property type="evidence" value="ECO:0007669"/>
    <property type="project" value="UniProtKB-KW"/>
</dbReference>
<dbReference type="CDD" id="cd01171">
    <property type="entry name" value="YXKO-related"/>
    <property type="match status" value="1"/>
</dbReference>
<dbReference type="GO" id="GO:0005524">
    <property type="term" value="F:ATP binding"/>
    <property type="evidence" value="ECO:0007669"/>
    <property type="project" value="UniProtKB-UniRule"/>
</dbReference>
<keyword evidence="22" id="KW-0808">Transferase</keyword>
<accession>A0A0B1ZME4</accession>
<evidence type="ECO:0000256" key="12">
    <source>
        <dbReference type="ARBA" id="ARBA00023239"/>
    </source>
</evidence>
<evidence type="ECO:0000256" key="2">
    <source>
        <dbReference type="ARBA" id="ARBA00000909"/>
    </source>
</evidence>
<dbReference type="PANTHER" id="PTHR12592">
    <property type="entry name" value="ATP-DEPENDENT (S)-NAD(P)H-HYDRATE DEHYDRATASE FAMILY MEMBER"/>
    <property type="match status" value="1"/>
</dbReference>
<feature type="binding site" evidence="17">
    <location>
        <begin position="385"/>
        <end position="389"/>
    </location>
    <ligand>
        <name>AMP</name>
        <dbReference type="ChEBI" id="CHEBI:456215"/>
    </ligand>
</feature>
<evidence type="ECO:0000256" key="10">
    <source>
        <dbReference type="ARBA" id="ARBA00023027"/>
    </source>
</evidence>
<evidence type="ECO:0000256" key="3">
    <source>
        <dbReference type="ARBA" id="ARBA00006001"/>
    </source>
</evidence>
<keyword evidence="6 17" id="KW-0547">Nucleotide-binding</keyword>
<keyword evidence="5 18" id="KW-0479">Metal-binding</keyword>
<dbReference type="InterPro" id="IPR030677">
    <property type="entry name" value="Nnr"/>
</dbReference>
<evidence type="ECO:0000256" key="7">
    <source>
        <dbReference type="ARBA" id="ARBA00022840"/>
    </source>
</evidence>
<dbReference type="Gene3D" id="3.40.1190.20">
    <property type="match status" value="1"/>
</dbReference>
<dbReference type="GO" id="GO:0052856">
    <property type="term" value="F:NAD(P)HX epimerase activity"/>
    <property type="evidence" value="ECO:0007669"/>
    <property type="project" value="UniProtKB-UniRule"/>
</dbReference>
<evidence type="ECO:0000256" key="14">
    <source>
        <dbReference type="ARBA" id="ARBA00025153"/>
    </source>
</evidence>
<evidence type="ECO:0000259" key="21">
    <source>
        <dbReference type="PROSITE" id="PS51385"/>
    </source>
</evidence>
<dbReference type="GO" id="GO:0046496">
    <property type="term" value="P:nicotinamide nucleotide metabolic process"/>
    <property type="evidence" value="ECO:0007669"/>
    <property type="project" value="UniProtKB-UniRule"/>
</dbReference>
<protein>
    <recommendedName>
        <fullName evidence="19">Bifunctional NAD(P)H-hydrate repair enzyme</fullName>
    </recommendedName>
    <alternativeName>
        <fullName evidence="19">Nicotinamide nucleotide repair protein</fullName>
    </alternativeName>
    <domain>
        <recommendedName>
            <fullName evidence="19">ADP-dependent (S)-NAD(P)H-hydrate dehydratase</fullName>
            <ecNumber evidence="19">4.2.1.136</ecNumber>
        </recommendedName>
        <alternativeName>
            <fullName evidence="19">ADP-dependent NAD(P)HX dehydratase</fullName>
        </alternativeName>
    </domain>
    <domain>
        <recommendedName>
            <fullName evidence="19">NAD(P)H-hydrate epimerase</fullName>
            <ecNumber evidence="19">5.1.99.6</ecNumber>
        </recommendedName>
    </domain>
</protein>
<proteinExistence type="inferred from homology"/>
<evidence type="ECO:0000256" key="9">
    <source>
        <dbReference type="ARBA" id="ARBA00022958"/>
    </source>
</evidence>
<dbReference type="PROSITE" id="PS51385">
    <property type="entry name" value="YJEF_N"/>
    <property type="match status" value="1"/>
</dbReference>
<evidence type="ECO:0000256" key="17">
    <source>
        <dbReference type="HAMAP-Rule" id="MF_01965"/>
    </source>
</evidence>
<evidence type="ECO:0000313" key="22">
    <source>
        <dbReference type="EMBL" id="KHK91716.1"/>
    </source>
</evidence>
<evidence type="ECO:0000256" key="13">
    <source>
        <dbReference type="ARBA" id="ARBA00023268"/>
    </source>
</evidence>
<dbReference type="SUPFAM" id="SSF64153">
    <property type="entry name" value="YjeF N-terminal domain-like"/>
    <property type="match status" value="1"/>
</dbReference>
<dbReference type="SUPFAM" id="SSF53613">
    <property type="entry name" value="Ribokinase-like"/>
    <property type="match status" value="1"/>
</dbReference>
<feature type="binding site" evidence="17">
    <location>
        <position position="414"/>
    </location>
    <ligand>
        <name>AMP</name>
        <dbReference type="ChEBI" id="CHEBI:456215"/>
    </ligand>
</feature>
<keyword evidence="11 18" id="KW-0413">Isomerase</keyword>
<dbReference type="PROSITE" id="PS51383">
    <property type="entry name" value="YJEF_C_3"/>
    <property type="match status" value="1"/>
</dbReference>
<evidence type="ECO:0000256" key="1">
    <source>
        <dbReference type="ARBA" id="ARBA00000013"/>
    </source>
</evidence>
<feature type="binding site" evidence="18">
    <location>
        <position position="157"/>
    </location>
    <ligand>
        <name>K(+)</name>
        <dbReference type="ChEBI" id="CHEBI:29103"/>
    </ligand>
</feature>
<sequence length="470" mass="48427">MPHTDTPHLGQILTVQQMRDAEQALIDAGSSVDALMQIAGRGAADWIWRLSAHRRVTVLCGPGNNGGDGYVIAEAIRERGGHAEVVAPTEPKTDAAKNARALFGGEVLAPDAEAHGDVLVDCLFGSGLTRPLNEEHFALLTRLAGHHRHLVAVDLPSGIQSDSGMLLNEALPHYDLTIALGAWKFAHYLMPAAAKMGRMQLIPIGVDPVEGAAMALQAPVVRAPAPDSHKYRRGLLAVVGGHMPGAALLAAVAAQGAGAGYVKLFAESKRNAPADLVVETGSLNEVLTDDRNSAVLVGPGLGRDGTARERLAVALADPVTAVVDADALVLLSPRSLAERKGETIATPHEGELVALERSFELDGAGSRPDRALALARASGMVVVAKGPDTVIAAPDGRLACAPRATSWLSTAGTGDVLAGVIASRAATGLSAFDAACEGVWLHGEAAHLCGPAFTAGQLAAKVPEALAGHL</sequence>
<comment type="function">
    <text evidence="18">Catalyzes the epimerization of the S- and R-forms of NAD(P)HX, a damaged form of NAD(P)H that is a result of enzymatic or heat-dependent hydration. This is a prerequisite for the S-specific NAD(P)H-hydrate dehydratase to allow the repair of both epimers of NAD(P)HX.</text>
</comment>
<dbReference type="GO" id="GO:0110051">
    <property type="term" value="P:metabolite repair"/>
    <property type="evidence" value="ECO:0007669"/>
    <property type="project" value="TreeGrafter"/>
</dbReference>
<keyword evidence="23" id="KW-1185">Reference proteome</keyword>
<dbReference type="EMBL" id="JTDI01000003">
    <property type="protein sequence ID" value="KHK91716.1"/>
    <property type="molecule type" value="Genomic_DNA"/>
</dbReference>
<keyword evidence="8 17" id="KW-0521">NADP</keyword>
<keyword evidence="13" id="KW-0511">Multifunctional enzyme</keyword>
<evidence type="ECO:0000259" key="20">
    <source>
        <dbReference type="PROSITE" id="PS51383"/>
    </source>
</evidence>
<feature type="binding site" evidence="18">
    <location>
        <begin position="64"/>
        <end position="68"/>
    </location>
    <ligand>
        <name>(6S)-NADPHX</name>
        <dbReference type="ChEBI" id="CHEBI:64076"/>
    </ligand>
</feature>
<dbReference type="EC" id="5.1.99.6" evidence="19"/>
<feature type="binding site" evidence="17">
    <location>
        <position position="348"/>
    </location>
    <ligand>
        <name>(6S)-NADPHX</name>
        <dbReference type="ChEBI" id="CHEBI:64076"/>
    </ligand>
</feature>
<feature type="domain" description="YjeF N-terminal" evidence="21">
    <location>
        <begin position="18"/>
        <end position="212"/>
    </location>
</feature>
<comment type="cofactor">
    <cofactor evidence="17">
        <name>Mg(2+)</name>
        <dbReference type="ChEBI" id="CHEBI:18420"/>
    </cofactor>
</comment>
<organism evidence="22 23">
    <name type="scientific">Novosphingobium malaysiense</name>
    <dbReference type="NCBI Taxonomy" id="1348853"/>
    <lineage>
        <taxon>Bacteria</taxon>
        <taxon>Pseudomonadati</taxon>
        <taxon>Pseudomonadota</taxon>
        <taxon>Alphaproteobacteria</taxon>
        <taxon>Sphingomonadales</taxon>
        <taxon>Sphingomonadaceae</taxon>
        <taxon>Novosphingobium</taxon>
    </lineage>
</organism>
<dbReference type="InterPro" id="IPR029056">
    <property type="entry name" value="Ribokinase-like"/>
</dbReference>
<dbReference type="InterPro" id="IPR036652">
    <property type="entry name" value="YjeF_N_dom_sf"/>
</dbReference>
<evidence type="ECO:0000256" key="18">
    <source>
        <dbReference type="HAMAP-Rule" id="MF_01966"/>
    </source>
</evidence>